<organism evidence="3 4">
    <name type="scientific">Paenibacillus alvei TS-15</name>
    <dbReference type="NCBI Taxonomy" id="1117108"/>
    <lineage>
        <taxon>Bacteria</taxon>
        <taxon>Bacillati</taxon>
        <taxon>Bacillota</taxon>
        <taxon>Bacilli</taxon>
        <taxon>Bacillales</taxon>
        <taxon>Paenibacillaceae</taxon>
        <taxon>Paenibacillus</taxon>
    </lineage>
</organism>
<protein>
    <submittedName>
        <fullName evidence="3">Glycosyl transferase group 1</fullName>
    </submittedName>
</protein>
<dbReference type="PATRIC" id="fig|1117108.3.peg.1381"/>
<dbReference type="SUPFAM" id="SSF53756">
    <property type="entry name" value="UDP-Glycosyltransferase/glycogen phosphorylase"/>
    <property type="match status" value="1"/>
</dbReference>
<dbReference type="Proteomes" id="UP000015344">
    <property type="component" value="Unassembled WGS sequence"/>
</dbReference>
<dbReference type="PANTHER" id="PTHR45947">
    <property type="entry name" value="SULFOQUINOVOSYL TRANSFERASE SQD2"/>
    <property type="match status" value="1"/>
</dbReference>
<gene>
    <name evidence="3" type="ORF">PAALTS15_06719</name>
</gene>
<dbReference type="RefSeq" id="WP_021258821.1">
    <property type="nucleotide sequence ID" value="NZ_ATMT01000028.1"/>
</dbReference>
<dbReference type="GO" id="GO:0016757">
    <property type="term" value="F:glycosyltransferase activity"/>
    <property type="evidence" value="ECO:0007669"/>
    <property type="project" value="InterPro"/>
</dbReference>
<dbReference type="AlphaFoldDB" id="S9U0A7"/>
<dbReference type="eggNOG" id="COG0438">
    <property type="taxonomic scope" value="Bacteria"/>
</dbReference>
<dbReference type="InterPro" id="IPR001296">
    <property type="entry name" value="Glyco_trans_1"/>
</dbReference>
<evidence type="ECO:0000313" key="3">
    <source>
        <dbReference type="EMBL" id="EPY07916.1"/>
    </source>
</evidence>
<dbReference type="Gene3D" id="3.40.50.2000">
    <property type="entry name" value="Glycogen Phosphorylase B"/>
    <property type="match status" value="2"/>
</dbReference>
<dbReference type="InterPro" id="IPR050194">
    <property type="entry name" value="Glycosyltransferase_grp1"/>
</dbReference>
<reference evidence="3 4" key="1">
    <citation type="submission" date="2013-05" db="EMBL/GenBank/DDBJ databases">
        <authorList>
            <person name="Strain E.A."/>
            <person name="Brown E."/>
            <person name="Allard M.W."/>
            <person name="Luo Y.L."/>
        </authorList>
    </citation>
    <scope>NUCLEOTIDE SEQUENCE [LARGE SCALE GENOMIC DNA]</scope>
    <source>
        <strain evidence="3 4">TS-15</strain>
    </source>
</reference>
<dbReference type="PANTHER" id="PTHR45947:SF3">
    <property type="entry name" value="SULFOQUINOVOSYL TRANSFERASE SQD2"/>
    <property type="match status" value="1"/>
</dbReference>
<evidence type="ECO:0000313" key="4">
    <source>
        <dbReference type="Proteomes" id="UP000015344"/>
    </source>
</evidence>
<name>S9U0A7_PAEAL</name>
<dbReference type="EMBL" id="ATMT01000028">
    <property type="protein sequence ID" value="EPY07916.1"/>
    <property type="molecule type" value="Genomic_DNA"/>
</dbReference>
<evidence type="ECO:0000259" key="1">
    <source>
        <dbReference type="Pfam" id="PF00534"/>
    </source>
</evidence>
<comment type="caution">
    <text evidence="3">The sequence shown here is derived from an EMBL/GenBank/DDBJ whole genome shotgun (WGS) entry which is preliminary data.</text>
</comment>
<keyword evidence="3" id="KW-0808">Transferase</keyword>
<feature type="domain" description="Glycosyl transferase family 1" evidence="1">
    <location>
        <begin position="196"/>
        <end position="325"/>
    </location>
</feature>
<feature type="domain" description="Glycosyltransferase subfamily 4-like N-terminal" evidence="2">
    <location>
        <begin position="14"/>
        <end position="188"/>
    </location>
</feature>
<proteinExistence type="predicted"/>
<sequence length="359" mass="41558">MRVAIVHDYINQHGGAERVLEAFMELYPDAPVYTLISDLSKMPESFRKARIHNSFIQKLPFSKTQYKKMLSLFPLAVEQFDLRAYDVILSTSSAFAKGVITNPNQVHICYCHTPMRYVWDLYHQYMEELRNPLFKWYLPKVLHKIRQWDYVSAQRVDHYIANSYNVANRIKKYYGKESEVIHPPVSSEQFYLSDFTEDYYLIVSRLIPYKRIDLVIEAFNKLGWPLVIIGDGYDRKRLESLSESNVTFMGYQPDQVIAEYYSKCKAFILGGEEDFGITPLEAQASGRPVLAYGKGGALETVISGETGYFFTEQSVDSIINALEEMSLVSFDPTVIRQHAESFSKDKFIDRIHQFISSKV</sequence>
<dbReference type="Pfam" id="PF13439">
    <property type="entry name" value="Glyco_transf_4"/>
    <property type="match status" value="1"/>
</dbReference>
<dbReference type="InterPro" id="IPR028098">
    <property type="entry name" value="Glyco_trans_4-like_N"/>
</dbReference>
<accession>S9U0A7</accession>
<dbReference type="Pfam" id="PF00534">
    <property type="entry name" value="Glycos_transf_1"/>
    <property type="match status" value="1"/>
</dbReference>
<evidence type="ECO:0000259" key="2">
    <source>
        <dbReference type="Pfam" id="PF13439"/>
    </source>
</evidence>